<dbReference type="GO" id="GO:0030170">
    <property type="term" value="F:pyridoxal phosphate binding"/>
    <property type="evidence" value="ECO:0007669"/>
    <property type="project" value="InterPro"/>
</dbReference>
<evidence type="ECO:0000256" key="3">
    <source>
        <dbReference type="ARBA" id="ARBA00022679"/>
    </source>
</evidence>
<comment type="cofactor">
    <cofactor evidence="1 4">
        <name>pyridoxal 5'-phosphate</name>
        <dbReference type="ChEBI" id="CHEBI:597326"/>
    </cofactor>
</comment>
<feature type="domain" description="Aminotransferase class I/classII large" evidence="5">
    <location>
        <begin position="28"/>
        <end position="365"/>
    </location>
</feature>
<comment type="similarity">
    <text evidence="4">Belongs to the class-I pyridoxal-phosphate-dependent aminotransferase family.</text>
</comment>
<dbReference type="InterPro" id="IPR050881">
    <property type="entry name" value="LL-DAP_aminotransferase"/>
</dbReference>
<dbReference type="KEGG" id="ail:FLP10_14710"/>
<proteinExistence type="inferred from homology"/>
<dbReference type="Gene3D" id="3.90.1150.10">
    <property type="entry name" value="Aspartate Aminotransferase, domain 1"/>
    <property type="match status" value="1"/>
</dbReference>
<evidence type="ECO:0000259" key="5">
    <source>
        <dbReference type="Pfam" id="PF00155"/>
    </source>
</evidence>
<keyword evidence="3 4" id="KW-0808">Transferase</keyword>
<dbReference type="Gene3D" id="3.40.640.10">
    <property type="entry name" value="Type I PLP-dependent aspartate aminotransferase-like (Major domain)"/>
    <property type="match status" value="1"/>
</dbReference>
<name>A0A5C1YJ40_9MICO</name>
<dbReference type="OrthoDB" id="9813612at2"/>
<organism evidence="6 7">
    <name type="scientific">Agromyces intestinalis</name>
    <dbReference type="NCBI Taxonomy" id="2592652"/>
    <lineage>
        <taxon>Bacteria</taxon>
        <taxon>Bacillati</taxon>
        <taxon>Actinomycetota</taxon>
        <taxon>Actinomycetes</taxon>
        <taxon>Micrococcales</taxon>
        <taxon>Microbacteriaceae</taxon>
        <taxon>Agromyces</taxon>
    </lineage>
</organism>
<evidence type="ECO:0000313" key="7">
    <source>
        <dbReference type="Proteomes" id="UP000324678"/>
    </source>
</evidence>
<evidence type="ECO:0000313" key="6">
    <source>
        <dbReference type="EMBL" id="QEO15545.1"/>
    </source>
</evidence>
<accession>A0A5C1YJ40</accession>
<dbReference type="InterPro" id="IPR004838">
    <property type="entry name" value="NHTrfase_class1_PyrdxlP-BS"/>
</dbReference>
<dbReference type="Proteomes" id="UP000324678">
    <property type="component" value="Chromosome"/>
</dbReference>
<dbReference type="Pfam" id="PF00155">
    <property type="entry name" value="Aminotran_1_2"/>
    <property type="match status" value="1"/>
</dbReference>
<dbReference type="PANTHER" id="PTHR42832:SF3">
    <property type="entry name" value="L-GLUTAMINE--4-(METHYLSULFANYL)-2-OXOBUTANOATE AMINOTRANSFERASE"/>
    <property type="match status" value="1"/>
</dbReference>
<dbReference type="EC" id="2.6.1.-" evidence="4"/>
<dbReference type="CDD" id="cd00609">
    <property type="entry name" value="AAT_like"/>
    <property type="match status" value="1"/>
</dbReference>
<dbReference type="PROSITE" id="PS00105">
    <property type="entry name" value="AA_TRANSFER_CLASS_1"/>
    <property type="match status" value="1"/>
</dbReference>
<dbReference type="PANTHER" id="PTHR42832">
    <property type="entry name" value="AMINO ACID AMINOTRANSFERASE"/>
    <property type="match status" value="1"/>
</dbReference>
<dbReference type="AlphaFoldDB" id="A0A5C1YJ40"/>
<dbReference type="InterPro" id="IPR019880">
    <property type="entry name" value="OxyQ"/>
</dbReference>
<protein>
    <recommendedName>
        <fullName evidence="4">Aminotransferase</fullName>
        <ecNumber evidence="4">2.6.1.-</ecNumber>
    </recommendedName>
</protein>
<dbReference type="InterPro" id="IPR015424">
    <property type="entry name" value="PyrdxlP-dep_Trfase"/>
</dbReference>
<dbReference type="SUPFAM" id="SSF53383">
    <property type="entry name" value="PLP-dependent transferases"/>
    <property type="match status" value="1"/>
</dbReference>
<evidence type="ECO:0000256" key="2">
    <source>
        <dbReference type="ARBA" id="ARBA00022576"/>
    </source>
</evidence>
<evidence type="ECO:0000256" key="1">
    <source>
        <dbReference type="ARBA" id="ARBA00001933"/>
    </source>
</evidence>
<gene>
    <name evidence="6" type="primary">dapC</name>
    <name evidence="6" type="ORF">FLP10_14710</name>
</gene>
<dbReference type="EMBL" id="CP043505">
    <property type="protein sequence ID" value="QEO15545.1"/>
    <property type="molecule type" value="Genomic_DNA"/>
</dbReference>
<dbReference type="InterPro" id="IPR015421">
    <property type="entry name" value="PyrdxlP-dep_Trfase_major"/>
</dbReference>
<dbReference type="NCBIfam" id="TIGR03539">
    <property type="entry name" value="DapC_actino"/>
    <property type="match status" value="1"/>
</dbReference>
<dbReference type="RefSeq" id="WP_149161559.1">
    <property type="nucleotide sequence ID" value="NZ_CP043505.1"/>
</dbReference>
<dbReference type="GO" id="GO:0008483">
    <property type="term" value="F:transaminase activity"/>
    <property type="evidence" value="ECO:0007669"/>
    <property type="project" value="UniProtKB-KW"/>
</dbReference>
<dbReference type="InterPro" id="IPR004839">
    <property type="entry name" value="Aminotransferase_I/II_large"/>
</dbReference>
<keyword evidence="2 4" id="KW-0032">Aminotransferase</keyword>
<reference evidence="6 7" key="1">
    <citation type="submission" date="2019-09" db="EMBL/GenBank/DDBJ databases">
        <title>Genome sequencing of strain KACC 19306.</title>
        <authorList>
            <person name="Heo J."/>
            <person name="Kim S.-J."/>
            <person name="Kim J.-S."/>
            <person name="Hong S.-B."/>
            <person name="Kwon S.-W."/>
        </authorList>
    </citation>
    <scope>NUCLEOTIDE SEQUENCE [LARGE SCALE GENOMIC DNA]</scope>
    <source>
        <strain evidence="6 7">KACC 19306</strain>
    </source>
</reference>
<evidence type="ECO:0000256" key="4">
    <source>
        <dbReference type="RuleBase" id="RU000481"/>
    </source>
</evidence>
<keyword evidence="7" id="KW-1185">Reference proteome</keyword>
<sequence length="371" mass="39536">MALGALPDYPWDLMGPFRARAEAHPDGVVDLSIGSPVDPTPDIVRAALAEATDAHAYPTTIGTPALREAIVDWFRRRRGVTGLDAASVLPTIGSKELVALLPFMLGVGEGDVVVHPRAAYPTYEMGAVLSGATAFASDDPAEWPAATRLVWLNSPGNPDGRVLGVDELRAARARVRELGAVIVGDECYAELGWEGEWSDAPVPSLLDPRVTDGDHGGTLAIYSLSKQSNMAGYRAAFVAGDPALIARLTNVRKHAGLMLPAPLQHAMVVALGDDAHVAAQKARYRARRDLLKPALEASGFRIDRSEAGLYLWVTEGRDAWESIGRLADLGIVAGPGHFYGVHFPEHVRLSLTASDERIAAAARRLRAASLG</sequence>
<dbReference type="InterPro" id="IPR015422">
    <property type="entry name" value="PyrdxlP-dep_Trfase_small"/>
</dbReference>